<dbReference type="Proteomes" id="UP000324222">
    <property type="component" value="Unassembled WGS sequence"/>
</dbReference>
<keyword evidence="3" id="KW-1185">Reference proteome</keyword>
<feature type="region of interest" description="Disordered" evidence="1">
    <location>
        <begin position="61"/>
        <end position="82"/>
    </location>
</feature>
<proteinExistence type="predicted"/>
<evidence type="ECO:0000313" key="3">
    <source>
        <dbReference type="Proteomes" id="UP000324222"/>
    </source>
</evidence>
<feature type="region of interest" description="Disordered" evidence="1">
    <location>
        <begin position="1"/>
        <end position="26"/>
    </location>
</feature>
<accession>A0A5B7ET93</accession>
<protein>
    <submittedName>
        <fullName evidence="2">Uncharacterized protein</fullName>
    </submittedName>
</protein>
<reference evidence="2 3" key="1">
    <citation type="submission" date="2019-05" db="EMBL/GenBank/DDBJ databases">
        <title>Another draft genome of Portunus trituberculatus and its Hox gene families provides insights of decapod evolution.</title>
        <authorList>
            <person name="Jeong J.-H."/>
            <person name="Song I."/>
            <person name="Kim S."/>
            <person name="Choi T."/>
            <person name="Kim D."/>
            <person name="Ryu S."/>
            <person name="Kim W."/>
        </authorList>
    </citation>
    <scope>NUCLEOTIDE SEQUENCE [LARGE SCALE GENOMIC DNA]</scope>
    <source>
        <tissue evidence="2">Muscle</tissue>
    </source>
</reference>
<sequence>MESSCLMSIPDQQHTSGSPAGDKDMWGETLTLGRRVATVGKHGKMPFKALGNIVVDAAPPDPARPCGEDGSKAVSRGTGISV</sequence>
<comment type="caution">
    <text evidence="2">The sequence shown here is derived from an EMBL/GenBank/DDBJ whole genome shotgun (WGS) entry which is preliminary data.</text>
</comment>
<organism evidence="2 3">
    <name type="scientific">Portunus trituberculatus</name>
    <name type="common">Swimming crab</name>
    <name type="synonym">Neptunus trituberculatus</name>
    <dbReference type="NCBI Taxonomy" id="210409"/>
    <lineage>
        <taxon>Eukaryota</taxon>
        <taxon>Metazoa</taxon>
        <taxon>Ecdysozoa</taxon>
        <taxon>Arthropoda</taxon>
        <taxon>Crustacea</taxon>
        <taxon>Multicrustacea</taxon>
        <taxon>Malacostraca</taxon>
        <taxon>Eumalacostraca</taxon>
        <taxon>Eucarida</taxon>
        <taxon>Decapoda</taxon>
        <taxon>Pleocyemata</taxon>
        <taxon>Brachyura</taxon>
        <taxon>Eubrachyura</taxon>
        <taxon>Portunoidea</taxon>
        <taxon>Portunidae</taxon>
        <taxon>Portuninae</taxon>
        <taxon>Portunus</taxon>
    </lineage>
</organism>
<evidence type="ECO:0000256" key="1">
    <source>
        <dbReference type="SAM" id="MobiDB-lite"/>
    </source>
</evidence>
<feature type="compositionally biased region" description="Polar residues" evidence="1">
    <location>
        <begin position="1"/>
        <end position="18"/>
    </location>
</feature>
<dbReference type="AlphaFoldDB" id="A0A5B7ET93"/>
<gene>
    <name evidence="2" type="ORF">E2C01_029561</name>
</gene>
<name>A0A5B7ET93_PORTR</name>
<evidence type="ECO:0000313" key="2">
    <source>
        <dbReference type="EMBL" id="MPC36113.1"/>
    </source>
</evidence>
<dbReference type="EMBL" id="VSRR010003428">
    <property type="protein sequence ID" value="MPC36113.1"/>
    <property type="molecule type" value="Genomic_DNA"/>
</dbReference>